<dbReference type="EMBL" id="MG973074">
    <property type="protein sequence ID" value="AYD68714.1"/>
    <property type="molecule type" value="Genomic_DNA"/>
</dbReference>
<evidence type="ECO:0000313" key="1">
    <source>
        <dbReference type="EMBL" id="AYD68714.1"/>
    </source>
</evidence>
<sequence>METKNTGMMISVEGNICCGNKKLILSIIKNLPTDKQVLFLTKDNMEVSGDNIAINYKFDGEYNEFQLKINDDTLSFYSLENLLKAIINDKEDEIICIDATEFQDSIDYKKLKILAEEYSILMFVITRRSKQELLKLIQQKEKARDIYLSLILYIDEYSYSSKKFLYTRTRNTFKCEQIEFDSDEWMYEITTIIKEIIGW</sequence>
<protein>
    <submittedName>
        <fullName evidence="1">Uncharacterized protein</fullName>
    </submittedName>
</protein>
<reference evidence="1" key="1">
    <citation type="journal article" date="2018" name="Sci. Rep.">
        <title>Novel Clade C-I Clostridium difficile strains escape diagnostic tests, differ in pathogenicity potential and carry toxins on extrachromosomal elements.</title>
        <authorList>
            <person name="Ramirez-Vargas G."/>
            <person name="Lopez-Urena D."/>
            <person name="Badilla A."/>
            <person name="Orozco-Aguilar J."/>
            <person name="Murillo T."/>
            <person name="Rojas P."/>
            <person name="Riedel T."/>
            <person name="Overmann J."/>
            <person name="Gonzalez G."/>
            <person name="Chaves-Olarte E."/>
            <person name="Quesada-Gomez C."/>
            <person name="Rodriguez C."/>
        </authorList>
    </citation>
    <scope>NUCLEOTIDE SEQUENCE</scope>
    <source>
        <strain evidence="1">HSJD-312</strain>
        <plasmid evidence="1">pHSJD-312</plasmid>
    </source>
</reference>
<organism evidence="1">
    <name type="scientific">Clostridioides difficile</name>
    <name type="common">Peptoclostridium difficile</name>
    <dbReference type="NCBI Taxonomy" id="1496"/>
    <lineage>
        <taxon>Bacteria</taxon>
        <taxon>Bacillati</taxon>
        <taxon>Bacillota</taxon>
        <taxon>Clostridia</taxon>
        <taxon>Peptostreptococcales</taxon>
        <taxon>Peptostreptococcaceae</taxon>
        <taxon>Clostridioides</taxon>
    </lineage>
</organism>
<dbReference type="AlphaFoldDB" id="A0A386JC10"/>
<geneLocation type="plasmid" evidence="1">
    <name>pHSJD-312</name>
</geneLocation>
<dbReference type="RefSeq" id="WP_102822231.1">
    <property type="nucleotide sequence ID" value="NZ_LJCL01000008.1"/>
</dbReference>
<accession>A0A386JC10</accession>
<name>A0A386JC10_CLODI</name>
<keyword evidence="1" id="KW-0614">Plasmid</keyword>
<gene>
    <name evidence="1" type="ORF">pHSJD-312_00093</name>
</gene>
<proteinExistence type="predicted"/>